<evidence type="ECO:0000256" key="4">
    <source>
        <dbReference type="ARBA" id="ARBA00023128"/>
    </source>
</evidence>
<dbReference type="OrthoDB" id="10259681at2759"/>
<dbReference type="NCBIfam" id="TIGR00166">
    <property type="entry name" value="S6"/>
    <property type="match status" value="1"/>
</dbReference>
<accession>A0A0J6FRI4</accession>
<feature type="chain" id="PRO_5005271229" description="Small ribosomal subunit protein bS6m" evidence="8">
    <location>
        <begin position="28"/>
        <end position="196"/>
    </location>
</feature>
<evidence type="ECO:0000256" key="2">
    <source>
        <dbReference type="ARBA" id="ARBA00009512"/>
    </source>
</evidence>
<evidence type="ECO:0000256" key="1">
    <source>
        <dbReference type="ARBA" id="ARBA00004173"/>
    </source>
</evidence>
<evidence type="ECO:0000256" key="7">
    <source>
        <dbReference type="ARBA" id="ARBA00037226"/>
    </source>
</evidence>
<organism evidence="9 10">
    <name type="scientific">Coccidioides posadasii RMSCC 3488</name>
    <dbReference type="NCBI Taxonomy" id="454284"/>
    <lineage>
        <taxon>Eukaryota</taxon>
        <taxon>Fungi</taxon>
        <taxon>Dikarya</taxon>
        <taxon>Ascomycota</taxon>
        <taxon>Pezizomycotina</taxon>
        <taxon>Eurotiomycetes</taxon>
        <taxon>Eurotiomycetidae</taxon>
        <taxon>Onygenales</taxon>
        <taxon>Onygenaceae</taxon>
        <taxon>Coccidioides</taxon>
    </lineage>
</organism>
<dbReference type="EMBL" id="DS268113">
    <property type="protein sequence ID" value="KMM71629.1"/>
    <property type="molecule type" value="Genomic_DNA"/>
</dbReference>
<evidence type="ECO:0000256" key="8">
    <source>
        <dbReference type="SAM" id="SignalP"/>
    </source>
</evidence>
<dbReference type="GO" id="GO:0005763">
    <property type="term" value="C:mitochondrial small ribosomal subunit"/>
    <property type="evidence" value="ECO:0007669"/>
    <property type="project" value="TreeGrafter"/>
</dbReference>
<dbReference type="InterPro" id="IPR014717">
    <property type="entry name" value="Transl_elong_EF1B/ribsomal_bS6"/>
</dbReference>
<keyword evidence="4" id="KW-0496">Mitochondrion</keyword>
<comment type="function">
    <text evidence="7">Component of the mitochondrial ribosome (mitoribosome), a dedicated translation machinery responsible for the synthesis of mitochondrial genome-encoded proteins, including at least some of the essential transmembrane subunits of the mitochondrial respiratory chain. The mitoribosomes are attached to the mitochondrial inner membrane and translation products are cotranslationally integrated into the membrane.</text>
</comment>
<proteinExistence type="inferred from homology"/>
<reference evidence="10" key="2">
    <citation type="journal article" date="2009" name="Genome Res.">
        <title>Comparative genomic analyses of the human fungal pathogens Coccidioides and their relatives.</title>
        <authorList>
            <person name="Sharpton T.J."/>
            <person name="Stajich J.E."/>
            <person name="Rounsley S.D."/>
            <person name="Gardner M.J."/>
            <person name="Wortman J.R."/>
            <person name="Jordar V.S."/>
            <person name="Maiti R."/>
            <person name="Kodira C.D."/>
            <person name="Neafsey D.E."/>
            <person name="Zeng Q."/>
            <person name="Hung C.-Y."/>
            <person name="McMahan C."/>
            <person name="Muszewska A."/>
            <person name="Grynberg M."/>
            <person name="Mandel M.A."/>
            <person name="Kellner E.M."/>
            <person name="Barker B.M."/>
            <person name="Galgiani J.N."/>
            <person name="Orbach M.J."/>
            <person name="Kirkland T.N."/>
            <person name="Cole G.T."/>
            <person name="Henn M.R."/>
            <person name="Birren B.W."/>
            <person name="Taylor J.W."/>
        </authorList>
    </citation>
    <scope>NUCLEOTIDE SEQUENCE [LARGE SCALE GENOMIC DNA]</scope>
    <source>
        <strain evidence="10">RMSCC 3488</strain>
    </source>
</reference>
<evidence type="ECO:0000256" key="5">
    <source>
        <dbReference type="ARBA" id="ARBA00023274"/>
    </source>
</evidence>
<evidence type="ECO:0000313" key="10">
    <source>
        <dbReference type="Proteomes" id="UP000054567"/>
    </source>
</evidence>
<dbReference type="GO" id="GO:0070181">
    <property type="term" value="F:small ribosomal subunit rRNA binding"/>
    <property type="evidence" value="ECO:0007669"/>
    <property type="project" value="TreeGrafter"/>
</dbReference>
<keyword evidence="8" id="KW-0732">Signal</keyword>
<dbReference type="GO" id="GO:0003735">
    <property type="term" value="F:structural constituent of ribosome"/>
    <property type="evidence" value="ECO:0007669"/>
    <property type="project" value="InterPro"/>
</dbReference>
<dbReference type="InterPro" id="IPR000529">
    <property type="entry name" value="Ribosomal_bS6"/>
</dbReference>
<dbReference type="FunFam" id="3.30.70.60:FF:000007">
    <property type="entry name" value="37S ribosomal protein Mrp17"/>
    <property type="match status" value="1"/>
</dbReference>
<gene>
    <name evidence="9" type="ORF">CPAG_07933</name>
</gene>
<protein>
    <recommendedName>
        <fullName evidence="6">Small ribosomal subunit protein bS6m</fullName>
    </recommendedName>
</protein>
<evidence type="ECO:0000256" key="3">
    <source>
        <dbReference type="ARBA" id="ARBA00022980"/>
    </source>
</evidence>
<keyword evidence="3" id="KW-0689">Ribosomal protein</keyword>
<dbReference type="CDD" id="cd15465">
    <property type="entry name" value="bS6_mito"/>
    <property type="match status" value="1"/>
</dbReference>
<dbReference type="GO" id="GO:0006412">
    <property type="term" value="P:translation"/>
    <property type="evidence" value="ECO:0007669"/>
    <property type="project" value="InterPro"/>
</dbReference>
<dbReference type="PANTHER" id="PTHR21011:SF1">
    <property type="entry name" value="SMALL RIBOSOMAL SUBUNIT PROTEIN BS6M"/>
    <property type="match status" value="1"/>
</dbReference>
<name>A0A0J6FRI4_COCPO</name>
<comment type="similarity">
    <text evidence="2">Belongs to the bacterial ribosomal protein bS6 family.</text>
</comment>
<sequence length="196" mass="22165">MGLNFSFLFSLSAALILLMELGTLVIPIPDLTSCLYSKLQRDTREKFNVSQPSIFIFFTVQTRPPPPSPSSHVSTMLYELIAIVRPGSLNEVKEIARTAGLQVLRSGGVVRGFTNWGAFRLPHPTTKHQAQYTTGYHFIMRFDSSGPVQQEVRRTLGLDPRMIRFSVVKLGSTLEEIKDVEGKVKWNDRQRLQDQI</sequence>
<evidence type="ECO:0000256" key="6">
    <source>
        <dbReference type="ARBA" id="ARBA00035170"/>
    </source>
</evidence>
<dbReference type="SUPFAM" id="SSF54995">
    <property type="entry name" value="Ribosomal protein S6"/>
    <property type="match status" value="1"/>
</dbReference>
<dbReference type="InterPro" id="IPR035980">
    <property type="entry name" value="Ribosomal_bS6_sf"/>
</dbReference>
<reference evidence="10" key="3">
    <citation type="journal article" date="2010" name="Genome Res.">
        <title>Population genomic sequencing of Coccidioides fungi reveals recent hybridization and transposon control.</title>
        <authorList>
            <person name="Neafsey D.E."/>
            <person name="Barker B.M."/>
            <person name="Sharpton T.J."/>
            <person name="Stajich J.E."/>
            <person name="Park D.J."/>
            <person name="Whiston E."/>
            <person name="Hung C.-Y."/>
            <person name="McMahan C."/>
            <person name="White J."/>
            <person name="Sykes S."/>
            <person name="Heiman D."/>
            <person name="Young S."/>
            <person name="Zeng Q."/>
            <person name="Abouelleil A."/>
            <person name="Aftuck L."/>
            <person name="Bessette D."/>
            <person name="Brown A."/>
            <person name="FitzGerald M."/>
            <person name="Lui A."/>
            <person name="Macdonald J.P."/>
            <person name="Priest M."/>
            <person name="Orbach M.J."/>
            <person name="Galgiani J.N."/>
            <person name="Kirkland T.N."/>
            <person name="Cole G.T."/>
            <person name="Birren B.W."/>
            <person name="Henn M.R."/>
            <person name="Taylor J.W."/>
            <person name="Rounsley S.D."/>
        </authorList>
    </citation>
    <scope>NUCLEOTIDE SEQUENCE [LARGE SCALE GENOMIC DNA]</scope>
    <source>
        <strain evidence="10">RMSCC 3488</strain>
    </source>
</reference>
<evidence type="ECO:0000313" key="9">
    <source>
        <dbReference type="EMBL" id="KMM71629.1"/>
    </source>
</evidence>
<dbReference type="PANTHER" id="PTHR21011">
    <property type="entry name" value="MITOCHONDRIAL 28S RIBOSOMAL PROTEIN S6"/>
    <property type="match status" value="1"/>
</dbReference>
<keyword evidence="5" id="KW-0687">Ribonucleoprotein</keyword>
<dbReference type="AlphaFoldDB" id="A0A0J6FRI4"/>
<dbReference type="Gene3D" id="3.30.70.60">
    <property type="match status" value="1"/>
</dbReference>
<dbReference type="VEuPathDB" id="FungiDB:CPAG_07933"/>
<comment type="subcellular location">
    <subcellularLocation>
        <location evidence="1">Mitochondrion</location>
    </subcellularLocation>
</comment>
<feature type="signal peptide" evidence="8">
    <location>
        <begin position="1"/>
        <end position="27"/>
    </location>
</feature>
<dbReference type="Pfam" id="PF01250">
    <property type="entry name" value="Ribosomal_S6"/>
    <property type="match status" value="1"/>
</dbReference>
<dbReference type="Proteomes" id="UP000054567">
    <property type="component" value="Unassembled WGS sequence"/>
</dbReference>
<reference evidence="9 10" key="1">
    <citation type="submission" date="2007-06" db="EMBL/GenBank/DDBJ databases">
        <title>The Genome Sequence of Coccidioides posadasii RMSCC_3488.</title>
        <authorList>
            <consortium name="Coccidioides Genome Resources Consortium"/>
            <consortium name="The Broad Institute Genome Sequencing Platform"/>
            <person name="Henn M.R."/>
            <person name="Sykes S."/>
            <person name="Young S."/>
            <person name="Jaffe D."/>
            <person name="Berlin A."/>
            <person name="Alvarez P."/>
            <person name="Butler J."/>
            <person name="Gnerre S."/>
            <person name="Grabherr M."/>
            <person name="Mauceli E."/>
            <person name="Brockman W."/>
            <person name="Kodira C."/>
            <person name="Alvarado L."/>
            <person name="Zeng Q."/>
            <person name="Crawford M."/>
            <person name="Antoine C."/>
            <person name="Devon K."/>
            <person name="Galgiani J."/>
            <person name="Orsborn K."/>
            <person name="Lewis M.L."/>
            <person name="Nusbaum C."/>
            <person name="Galagan J."/>
            <person name="Birren B."/>
        </authorList>
    </citation>
    <scope>NUCLEOTIDE SEQUENCE [LARGE SCALE GENOMIC DNA]</scope>
    <source>
        <strain evidence="9 10">RMSCC 3488</strain>
    </source>
</reference>